<evidence type="ECO:0000313" key="2">
    <source>
        <dbReference type="Proteomes" id="UP001412239"/>
    </source>
</evidence>
<accession>A0A292Q2P0</accession>
<name>A0A292Q2P0_9PEZI</name>
<dbReference type="Proteomes" id="UP001412239">
    <property type="component" value="Unassembled WGS sequence"/>
</dbReference>
<sequence length="122" mass="13646">MLQATFEVARHQMKARALKGPTRTTQLTSTLRDFLRSQGNGTDRKMYESVFDEVPERFALGGRGGRGLAQSAGRKGRSIRRCLCEESLQIPHGNWLSTGAGSLLQFRFVDNIFRAHKSGAKY</sequence>
<gene>
    <name evidence="1" type="ORF">GSTUAT00002682001</name>
</gene>
<protein>
    <submittedName>
        <fullName evidence="1">Uncharacterized protein</fullName>
    </submittedName>
</protein>
<organism evidence="1 2">
    <name type="scientific">Tuber aestivum</name>
    <name type="common">summer truffle</name>
    <dbReference type="NCBI Taxonomy" id="59557"/>
    <lineage>
        <taxon>Eukaryota</taxon>
        <taxon>Fungi</taxon>
        <taxon>Dikarya</taxon>
        <taxon>Ascomycota</taxon>
        <taxon>Pezizomycotina</taxon>
        <taxon>Pezizomycetes</taxon>
        <taxon>Pezizales</taxon>
        <taxon>Tuberaceae</taxon>
        <taxon>Tuber</taxon>
    </lineage>
</organism>
<reference evidence="1" key="1">
    <citation type="submission" date="2015-10" db="EMBL/GenBank/DDBJ databases">
        <authorList>
            <person name="Regsiter A."/>
            <person name="william w."/>
        </authorList>
    </citation>
    <scope>NUCLEOTIDE SEQUENCE</scope>
    <source>
        <strain evidence="1">Montdore</strain>
    </source>
</reference>
<proteinExistence type="predicted"/>
<dbReference type="EMBL" id="LN890976">
    <property type="protein sequence ID" value="CUS13235.1"/>
    <property type="molecule type" value="Genomic_DNA"/>
</dbReference>
<evidence type="ECO:0000313" key="1">
    <source>
        <dbReference type="EMBL" id="CUS13235.1"/>
    </source>
</evidence>
<dbReference type="AlphaFoldDB" id="A0A292Q2P0"/>
<keyword evidence="2" id="KW-1185">Reference proteome</keyword>